<accession>A0ABZ2LPU4</accession>
<dbReference type="InterPro" id="IPR011335">
    <property type="entry name" value="Restrct_endonuc-II-like"/>
</dbReference>
<feature type="domain" description="Putative restriction endonuclease" evidence="1">
    <location>
        <begin position="27"/>
        <end position="188"/>
    </location>
</feature>
<keyword evidence="2" id="KW-0378">Hydrolase</keyword>
<dbReference type="CDD" id="cd06260">
    <property type="entry name" value="DUF820-like"/>
    <property type="match status" value="1"/>
</dbReference>
<dbReference type="SUPFAM" id="SSF52980">
    <property type="entry name" value="Restriction endonuclease-like"/>
    <property type="match status" value="1"/>
</dbReference>
<dbReference type="InterPro" id="IPR012296">
    <property type="entry name" value="Nuclease_put_TT1808"/>
</dbReference>
<name>A0ABZ2LPU4_9BACT</name>
<dbReference type="RefSeq" id="WP_394821992.1">
    <property type="nucleotide sequence ID" value="NZ_CP089984.1"/>
</dbReference>
<evidence type="ECO:0000259" key="1">
    <source>
        <dbReference type="Pfam" id="PF05685"/>
    </source>
</evidence>
<keyword evidence="2" id="KW-0540">Nuclease</keyword>
<dbReference type="PANTHER" id="PTHR34107:SF4">
    <property type="entry name" value="SLL1222 PROTEIN"/>
    <property type="match status" value="1"/>
</dbReference>
<keyword evidence="2" id="KW-0255">Endonuclease</keyword>
<proteinExistence type="predicted"/>
<dbReference type="GO" id="GO:0004519">
    <property type="term" value="F:endonuclease activity"/>
    <property type="evidence" value="ECO:0007669"/>
    <property type="project" value="UniProtKB-KW"/>
</dbReference>
<evidence type="ECO:0000313" key="2">
    <source>
        <dbReference type="EMBL" id="WXB12370.1"/>
    </source>
</evidence>
<reference evidence="2 3" key="1">
    <citation type="submission" date="2021-12" db="EMBL/GenBank/DDBJ databases">
        <title>Discovery of the Pendulisporaceae a myxobacterial family with distinct sporulation behavior and unique specialized metabolism.</title>
        <authorList>
            <person name="Garcia R."/>
            <person name="Popoff A."/>
            <person name="Bader C.D."/>
            <person name="Loehr J."/>
            <person name="Walesch S."/>
            <person name="Walt C."/>
            <person name="Boldt J."/>
            <person name="Bunk B."/>
            <person name="Haeckl F.J.F.P.J."/>
            <person name="Gunesch A.P."/>
            <person name="Birkelbach J."/>
            <person name="Nuebel U."/>
            <person name="Pietschmann T."/>
            <person name="Bach T."/>
            <person name="Mueller R."/>
        </authorList>
    </citation>
    <scope>NUCLEOTIDE SEQUENCE [LARGE SCALE GENOMIC DNA]</scope>
    <source>
        <strain evidence="2 3">MSr11954</strain>
    </source>
</reference>
<organism evidence="2 3">
    <name type="scientific">Pendulispora albinea</name>
    <dbReference type="NCBI Taxonomy" id="2741071"/>
    <lineage>
        <taxon>Bacteria</taxon>
        <taxon>Pseudomonadati</taxon>
        <taxon>Myxococcota</taxon>
        <taxon>Myxococcia</taxon>
        <taxon>Myxococcales</taxon>
        <taxon>Sorangiineae</taxon>
        <taxon>Pendulisporaceae</taxon>
        <taxon>Pendulispora</taxon>
    </lineage>
</organism>
<dbReference type="InterPro" id="IPR008538">
    <property type="entry name" value="Uma2"/>
</dbReference>
<dbReference type="Gene3D" id="3.90.1570.10">
    <property type="entry name" value="tt1808, chain A"/>
    <property type="match status" value="1"/>
</dbReference>
<protein>
    <submittedName>
        <fullName evidence="2">Uma2 family endonuclease</fullName>
    </submittedName>
</protein>
<keyword evidence="3" id="KW-1185">Reference proteome</keyword>
<sequence length="202" mass="23024">MNRAKVYGYDPSAPNDSEVEAAFQSAPPEMVAEILDGELFLQPRPRPKHSLAASNLLTELNSKFNLGGPRGPDSWIFLIEPELHLGPKPDKVVPDLAGWHRDRFPSSALAKHAPVGITVRPDWLCEVISPSTERRDRGKKMRIYRREGVGHAWLVNPEAQTLEVYRLERERWYFVDTYEGDDEVHAEPFEAMPLPLGTLWRM</sequence>
<dbReference type="PANTHER" id="PTHR34107">
    <property type="entry name" value="SLL0198 PROTEIN-RELATED"/>
    <property type="match status" value="1"/>
</dbReference>
<dbReference type="EMBL" id="CP089984">
    <property type="protein sequence ID" value="WXB12370.1"/>
    <property type="molecule type" value="Genomic_DNA"/>
</dbReference>
<dbReference type="Pfam" id="PF05685">
    <property type="entry name" value="Uma2"/>
    <property type="match status" value="1"/>
</dbReference>
<evidence type="ECO:0000313" key="3">
    <source>
        <dbReference type="Proteomes" id="UP001370348"/>
    </source>
</evidence>
<dbReference type="Proteomes" id="UP001370348">
    <property type="component" value="Chromosome"/>
</dbReference>
<gene>
    <name evidence="2" type="ORF">LZC94_31540</name>
</gene>